<dbReference type="AlphaFoldDB" id="A0A4Y9XYW3"/>
<accession>A0A4Y9XYW3</accession>
<sequence length="252" mass="28148">MSSCQLNYLDYSYRLGVVQTMAQALMHRESNSPVQHDDESRVIFAFSFGVQCPIVRVSFPIIFSILFLRVSLPLSSSASQDLIFRIISRGIFNMGSRQRKRAAARAAASTHSTAPAVPDDMPSTSTESSPHIPSSPPPTPAPHSDGSARTNIRVDFSESYKKFAGKVDADTFQATRKLAILEGQMLLLREVTDTQKRENVLRYEKGFEEGRQVGFRDGHELGRMLILDGLPARLEDERRTGFEEGWRAAHTE</sequence>
<gene>
    <name evidence="2" type="ORF">EVG20_g9739</name>
</gene>
<name>A0A4Y9XYW3_9AGAM</name>
<dbReference type="EMBL" id="SEOQ01001037">
    <property type="protein sequence ID" value="TFY54341.1"/>
    <property type="molecule type" value="Genomic_DNA"/>
</dbReference>
<keyword evidence="3" id="KW-1185">Reference proteome</keyword>
<organism evidence="2 3">
    <name type="scientific">Dentipellis fragilis</name>
    <dbReference type="NCBI Taxonomy" id="205917"/>
    <lineage>
        <taxon>Eukaryota</taxon>
        <taxon>Fungi</taxon>
        <taxon>Dikarya</taxon>
        <taxon>Basidiomycota</taxon>
        <taxon>Agaricomycotina</taxon>
        <taxon>Agaricomycetes</taxon>
        <taxon>Russulales</taxon>
        <taxon>Hericiaceae</taxon>
        <taxon>Dentipellis</taxon>
    </lineage>
</organism>
<dbReference type="Proteomes" id="UP000298327">
    <property type="component" value="Unassembled WGS sequence"/>
</dbReference>
<feature type="region of interest" description="Disordered" evidence="1">
    <location>
        <begin position="102"/>
        <end position="149"/>
    </location>
</feature>
<reference evidence="2 3" key="1">
    <citation type="submission" date="2019-02" db="EMBL/GenBank/DDBJ databases">
        <title>Genome sequencing of the rare red list fungi Dentipellis fragilis.</title>
        <authorList>
            <person name="Buettner E."/>
            <person name="Kellner H."/>
        </authorList>
    </citation>
    <scope>NUCLEOTIDE SEQUENCE [LARGE SCALE GENOMIC DNA]</scope>
    <source>
        <strain evidence="2 3">DSM 105465</strain>
    </source>
</reference>
<proteinExistence type="predicted"/>
<evidence type="ECO:0000313" key="2">
    <source>
        <dbReference type="EMBL" id="TFY54341.1"/>
    </source>
</evidence>
<protein>
    <submittedName>
        <fullName evidence="2">Uncharacterized protein</fullName>
    </submittedName>
</protein>
<evidence type="ECO:0000256" key="1">
    <source>
        <dbReference type="SAM" id="MobiDB-lite"/>
    </source>
</evidence>
<comment type="caution">
    <text evidence="2">The sequence shown here is derived from an EMBL/GenBank/DDBJ whole genome shotgun (WGS) entry which is preliminary data.</text>
</comment>
<feature type="compositionally biased region" description="Low complexity" evidence="1">
    <location>
        <begin position="104"/>
        <end position="132"/>
    </location>
</feature>
<evidence type="ECO:0000313" key="3">
    <source>
        <dbReference type="Proteomes" id="UP000298327"/>
    </source>
</evidence>
<dbReference type="OrthoDB" id="10513667at2759"/>